<name>A0A382IE40_9ZZZZ</name>
<protein>
    <submittedName>
        <fullName evidence="2">Uncharacterized protein</fullName>
    </submittedName>
</protein>
<sequence>MNGEQIDLGCIRTGAEYRGGTGGEVGGDDKQVGLSPG</sequence>
<proteinExistence type="predicted"/>
<reference evidence="2" key="1">
    <citation type="submission" date="2018-05" db="EMBL/GenBank/DDBJ databases">
        <authorList>
            <person name="Lanie J.A."/>
            <person name="Ng W.-L."/>
            <person name="Kazmierczak K.M."/>
            <person name="Andrzejewski T.M."/>
            <person name="Davidsen T.M."/>
            <person name="Wayne K.J."/>
            <person name="Tettelin H."/>
            <person name="Glass J.I."/>
            <person name="Rusch D."/>
            <person name="Podicherti R."/>
            <person name="Tsui H.-C.T."/>
            <person name="Winkler M.E."/>
        </authorList>
    </citation>
    <scope>NUCLEOTIDE SEQUENCE</scope>
</reference>
<feature type="region of interest" description="Disordered" evidence="1">
    <location>
        <begin position="18"/>
        <end position="37"/>
    </location>
</feature>
<gene>
    <name evidence="2" type="ORF">METZ01_LOCUS250838</name>
</gene>
<dbReference type="AlphaFoldDB" id="A0A382IE40"/>
<evidence type="ECO:0000313" key="2">
    <source>
        <dbReference type="EMBL" id="SVB97984.1"/>
    </source>
</evidence>
<organism evidence="2">
    <name type="scientific">marine metagenome</name>
    <dbReference type="NCBI Taxonomy" id="408172"/>
    <lineage>
        <taxon>unclassified sequences</taxon>
        <taxon>metagenomes</taxon>
        <taxon>ecological metagenomes</taxon>
    </lineage>
</organism>
<dbReference type="EMBL" id="UINC01066865">
    <property type="protein sequence ID" value="SVB97984.1"/>
    <property type="molecule type" value="Genomic_DNA"/>
</dbReference>
<accession>A0A382IE40</accession>
<evidence type="ECO:0000256" key="1">
    <source>
        <dbReference type="SAM" id="MobiDB-lite"/>
    </source>
</evidence>